<keyword evidence="7" id="KW-1185">Reference proteome</keyword>
<evidence type="ECO:0000256" key="5">
    <source>
        <dbReference type="ARBA" id="ARBA00093797"/>
    </source>
</evidence>
<dbReference type="Pfam" id="PF05400">
    <property type="entry name" value="FliT"/>
    <property type="match status" value="1"/>
</dbReference>
<evidence type="ECO:0000313" key="7">
    <source>
        <dbReference type="Proteomes" id="UP000285478"/>
    </source>
</evidence>
<dbReference type="EMBL" id="CP035033">
    <property type="protein sequence ID" value="QAB15564.1"/>
    <property type="molecule type" value="Genomic_DNA"/>
</dbReference>
<keyword evidence="6" id="KW-0969">Cilium</keyword>
<organism evidence="6 7">
    <name type="scientific">Hydrogenovibrio thermophilus</name>
    <dbReference type="NCBI Taxonomy" id="265883"/>
    <lineage>
        <taxon>Bacteria</taxon>
        <taxon>Pseudomonadati</taxon>
        <taxon>Pseudomonadota</taxon>
        <taxon>Gammaproteobacteria</taxon>
        <taxon>Thiotrichales</taxon>
        <taxon>Piscirickettsiaceae</taxon>
        <taxon>Hydrogenovibrio</taxon>
    </lineage>
</organism>
<evidence type="ECO:0000256" key="3">
    <source>
        <dbReference type="ARBA" id="ARBA00022795"/>
    </source>
</evidence>
<keyword evidence="6" id="KW-0966">Cell projection</keyword>
<reference evidence="6 7" key="1">
    <citation type="journal article" date="2018" name="Environ. Microbiol.">
        <title>Genomes of ubiquitous marine and hypersaline Hydrogenovibrio, Thiomicrorhabdus and Thiomicrospira spp. encode a diversity of mechanisms to sustain chemolithoautotrophy in heterogeneous environments.</title>
        <authorList>
            <person name="Scott K.M."/>
            <person name="Williams J."/>
            <person name="Porter C.M.B."/>
            <person name="Russel S."/>
            <person name="Harmer T.L."/>
            <person name="Paul J.H."/>
            <person name="Antonen K.M."/>
            <person name="Bridges M.K."/>
            <person name="Camper G.J."/>
            <person name="Campla C.K."/>
            <person name="Casella L.G."/>
            <person name="Chase E."/>
            <person name="Conrad J.W."/>
            <person name="Cruz M.C."/>
            <person name="Dunlap D.S."/>
            <person name="Duran L."/>
            <person name="Fahsbender E.M."/>
            <person name="Goldsmith D.B."/>
            <person name="Keeley R.F."/>
            <person name="Kondoff M.R."/>
            <person name="Kussy B.I."/>
            <person name="Lane M.K."/>
            <person name="Lawler S."/>
            <person name="Leigh B.A."/>
            <person name="Lewis C."/>
            <person name="Lostal L.M."/>
            <person name="Marking D."/>
            <person name="Mancera P.A."/>
            <person name="McClenthan E.C."/>
            <person name="McIntyre E.A."/>
            <person name="Mine J.A."/>
            <person name="Modi S."/>
            <person name="Moore B.D."/>
            <person name="Morgan W.A."/>
            <person name="Nelson K.M."/>
            <person name="Nguyen K.N."/>
            <person name="Ogburn N."/>
            <person name="Parrino D.G."/>
            <person name="Pedapudi A.D."/>
            <person name="Pelham R.P."/>
            <person name="Preece A.M."/>
            <person name="Rampersad E.A."/>
            <person name="Richardson J.C."/>
            <person name="Rodgers C.M."/>
            <person name="Schaffer B.L."/>
            <person name="Sheridan N.E."/>
            <person name="Solone M.R."/>
            <person name="Staley Z.R."/>
            <person name="Tabuchi M."/>
            <person name="Waide R.J."/>
            <person name="Wanjugi P.W."/>
            <person name="Young S."/>
            <person name="Clum A."/>
            <person name="Daum C."/>
            <person name="Huntemann M."/>
            <person name="Ivanova N."/>
            <person name="Kyrpides N."/>
            <person name="Mikhailova N."/>
            <person name="Palaniappan K."/>
            <person name="Pillay M."/>
            <person name="Reddy T.B.K."/>
            <person name="Shapiro N."/>
            <person name="Stamatis D."/>
            <person name="Varghese N."/>
            <person name="Woyke T."/>
            <person name="Boden R."/>
            <person name="Freyermuth S.K."/>
            <person name="Kerfeld C.A."/>
        </authorList>
    </citation>
    <scope>NUCLEOTIDE SEQUENCE [LARGE SCALE GENOMIC DNA]</scope>
    <source>
        <strain evidence="6 7">JR-2</strain>
    </source>
</reference>
<gene>
    <name evidence="6" type="ORF">EPV75_07735</name>
</gene>
<dbReference type="InterPro" id="IPR008622">
    <property type="entry name" value="FliT"/>
</dbReference>
<dbReference type="Proteomes" id="UP000285478">
    <property type="component" value="Chromosome"/>
</dbReference>
<evidence type="ECO:0000313" key="6">
    <source>
        <dbReference type="EMBL" id="QAB15564.1"/>
    </source>
</evidence>
<dbReference type="RefSeq" id="WP_029938324.1">
    <property type="nucleotide sequence ID" value="NZ_CP035033.1"/>
</dbReference>
<name>A0A410H3R5_9GAMM</name>
<dbReference type="Gene3D" id="1.20.58.380">
    <property type="entry name" value="Flagellar protein flit"/>
    <property type="match status" value="1"/>
</dbReference>
<keyword evidence="3" id="KW-1005">Bacterial flagellum biogenesis</keyword>
<protein>
    <recommendedName>
        <fullName evidence="5">Flagellar protein FliT</fullName>
    </recommendedName>
</protein>
<proteinExistence type="predicted"/>
<dbReference type="KEGG" id="htr:EPV75_07735"/>
<keyword evidence="2" id="KW-0963">Cytoplasm</keyword>
<keyword evidence="6" id="KW-0282">Flagellum</keyword>
<dbReference type="GO" id="GO:0044781">
    <property type="term" value="P:bacterial-type flagellum organization"/>
    <property type="evidence" value="ECO:0007669"/>
    <property type="project" value="UniProtKB-KW"/>
</dbReference>
<dbReference type="AlphaFoldDB" id="A0A410H3R5"/>
<evidence type="ECO:0000256" key="1">
    <source>
        <dbReference type="ARBA" id="ARBA00004514"/>
    </source>
</evidence>
<sequence length="93" mass="10749">MTNDLLNCLHESKMLLRCAEDGDWDAFIERHPVWTVQVNQLLENPSPDMEASLAELLEDVDKIRALIQRRMVEIEAAVSSGRQQQKAVKQYLR</sequence>
<accession>A0A410H3R5</accession>
<evidence type="ECO:0000256" key="4">
    <source>
        <dbReference type="ARBA" id="ARBA00023186"/>
    </source>
</evidence>
<evidence type="ECO:0000256" key="2">
    <source>
        <dbReference type="ARBA" id="ARBA00022490"/>
    </source>
</evidence>
<keyword evidence="4" id="KW-0143">Chaperone</keyword>
<comment type="subcellular location">
    <subcellularLocation>
        <location evidence="1">Cytoplasm</location>
        <location evidence="1">Cytosol</location>
    </subcellularLocation>
</comment>